<feature type="compositionally biased region" description="Basic and acidic residues" evidence="2">
    <location>
        <begin position="589"/>
        <end position="600"/>
    </location>
</feature>
<feature type="coiled-coil region" evidence="1">
    <location>
        <begin position="500"/>
        <end position="534"/>
    </location>
</feature>
<dbReference type="EMBL" id="QKZQ01000020">
    <property type="protein sequence ID" value="PZX37975.1"/>
    <property type="molecule type" value="Genomic_DNA"/>
</dbReference>
<keyword evidence="1" id="KW-0175">Coiled coil</keyword>
<evidence type="ECO:0000313" key="4">
    <source>
        <dbReference type="Proteomes" id="UP000249364"/>
    </source>
</evidence>
<gene>
    <name evidence="3" type="ORF">LY56_03176</name>
</gene>
<keyword evidence="4" id="KW-1185">Reference proteome</keyword>
<reference evidence="3 4" key="1">
    <citation type="submission" date="2018-06" db="EMBL/GenBank/DDBJ databases">
        <title>Genomic Encyclopedia of Archaeal and Bacterial Type Strains, Phase II (KMG-II): from individual species to whole genera.</title>
        <authorList>
            <person name="Goeker M."/>
        </authorList>
    </citation>
    <scope>NUCLEOTIDE SEQUENCE [LARGE SCALE GENOMIC DNA]</scope>
    <source>
        <strain evidence="3 4">DSM 13087</strain>
    </source>
</reference>
<dbReference type="AlphaFoldDB" id="A0A2W7QHB4"/>
<evidence type="ECO:0000256" key="1">
    <source>
        <dbReference type="SAM" id="Coils"/>
    </source>
</evidence>
<evidence type="ECO:0000313" key="3">
    <source>
        <dbReference type="EMBL" id="PZX37975.1"/>
    </source>
</evidence>
<organism evidence="3 4">
    <name type="scientific">Roseinatronobacter thiooxidans</name>
    <dbReference type="NCBI Taxonomy" id="121821"/>
    <lineage>
        <taxon>Bacteria</taxon>
        <taxon>Pseudomonadati</taxon>
        <taxon>Pseudomonadota</taxon>
        <taxon>Alphaproteobacteria</taxon>
        <taxon>Rhodobacterales</taxon>
        <taxon>Paracoccaceae</taxon>
        <taxon>Roseinatronobacter</taxon>
    </lineage>
</organism>
<accession>A0A2W7QHB4</accession>
<sequence length="600" mass="66999">MSIHARFDNPESSTCLTTAPIVLRFASLFPRDLKRREMHDKRTGGDLTHVRTDLSHLNTQPVGEPDWIERIHAEIAAAMAHNHEEEIAARERKGRFLEAERLRERGPVDPWKFTRGGPLREGIITVNKLWFGGTGHENWDPERVGAFKRRVNDFLQEHFPGGQLREVNIDEDEEALHFHFAIAVWVEKVSQNRGRQRLLQPSANPLLANYEHAQDIAGEAFVDMGIHRGERRAAAARAALAAGLEAPSPRKHVTPSKWREEQRRKALADRDRIRKKTWVEAAQVRADAGLTAKSTMKKSRKRAIREAQAQRQQADQIMVEAQIALKRGYLAEAFRRAHIKSLAEKTTELERRRSEQAARIREMETRALALHRENAQAAARAEAARQAQADAEAARIAEERRAKEAARTAGAHEARAADALARVDAVRNGLVALSEGVKARTLHEGGADDLKRMAEPVRAAHPEIAPAVAAAHSFLGSIDAVQRDTAALARSALTERTEAIKEIEQERSVARSDIAEQRAELAREKGALDEMKANLALKWAAADRLLRVLQPLIEKMTLWLRRAGLPAELADEGKDILRDAREVISTSKPEPKPEGEGPGT</sequence>
<comment type="caution">
    <text evidence="3">The sequence shown here is derived from an EMBL/GenBank/DDBJ whole genome shotgun (WGS) entry which is preliminary data.</text>
</comment>
<name>A0A2W7QHB4_9RHOB</name>
<proteinExistence type="predicted"/>
<dbReference type="OrthoDB" id="7586183at2"/>
<evidence type="ECO:0008006" key="5">
    <source>
        <dbReference type="Google" id="ProtNLM"/>
    </source>
</evidence>
<evidence type="ECO:0000256" key="2">
    <source>
        <dbReference type="SAM" id="MobiDB-lite"/>
    </source>
</evidence>
<dbReference type="STRING" id="121821.GCA_001870675_01176"/>
<feature type="coiled-coil region" evidence="1">
    <location>
        <begin position="300"/>
        <end position="394"/>
    </location>
</feature>
<dbReference type="Proteomes" id="UP000249364">
    <property type="component" value="Unassembled WGS sequence"/>
</dbReference>
<feature type="region of interest" description="Disordered" evidence="2">
    <location>
        <begin position="581"/>
        <end position="600"/>
    </location>
</feature>
<protein>
    <recommendedName>
        <fullName evidence="5">Plasmid recombination enzyme</fullName>
    </recommendedName>
</protein>
<dbReference type="RefSeq" id="WP_071469989.1">
    <property type="nucleotide sequence ID" value="NZ_MEHT01000021.1"/>
</dbReference>
<dbReference type="Gene3D" id="3.30.930.30">
    <property type="match status" value="1"/>
</dbReference>